<proteinExistence type="inferred from homology"/>
<dbReference type="Pfam" id="PF07714">
    <property type="entry name" value="PK_Tyr_Ser-Thr"/>
    <property type="match status" value="1"/>
</dbReference>
<evidence type="ECO:0000256" key="1">
    <source>
        <dbReference type="ARBA" id="ARBA00004251"/>
    </source>
</evidence>
<dbReference type="CDD" id="cd14066">
    <property type="entry name" value="STKc_IRAK"/>
    <property type="match status" value="1"/>
</dbReference>
<evidence type="ECO:0000256" key="12">
    <source>
        <dbReference type="ARBA" id="ARBA00023157"/>
    </source>
</evidence>
<keyword evidence="13" id="KW-0675">Receptor</keyword>
<keyword evidence="14" id="KW-0325">Glycoprotein</keyword>
<organism evidence="19 20">
    <name type="scientific">Stephania cephalantha</name>
    <dbReference type="NCBI Taxonomy" id="152367"/>
    <lineage>
        <taxon>Eukaryota</taxon>
        <taxon>Viridiplantae</taxon>
        <taxon>Streptophyta</taxon>
        <taxon>Embryophyta</taxon>
        <taxon>Tracheophyta</taxon>
        <taxon>Spermatophyta</taxon>
        <taxon>Magnoliopsida</taxon>
        <taxon>Ranunculales</taxon>
        <taxon>Menispermaceae</taxon>
        <taxon>Menispermoideae</taxon>
        <taxon>Cissampelideae</taxon>
        <taxon>Stephania</taxon>
    </lineage>
</organism>
<dbReference type="InterPro" id="IPR021820">
    <property type="entry name" value="S-locus_recpt_kinase_C"/>
</dbReference>
<dbReference type="PROSITE" id="PS50011">
    <property type="entry name" value="PROTEIN_KINASE_DOM"/>
    <property type="match status" value="1"/>
</dbReference>
<dbReference type="EMBL" id="JBBNAG010000007">
    <property type="protein sequence ID" value="KAK9118569.1"/>
    <property type="molecule type" value="Genomic_DNA"/>
</dbReference>
<comment type="similarity">
    <text evidence="15">Belongs to the protein kinase superfamily. Ser/Thr protein kinase family.</text>
</comment>
<dbReference type="InterPro" id="IPR003609">
    <property type="entry name" value="Pan_app"/>
</dbReference>
<evidence type="ECO:0000313" key="20">
    <source>
        <dbReference type="Proteomes" id="UP001419268"/>
    </source>
</evidence>
<evidence type="ECO:0000259" key="17">
    <source>
        <dbReference type="PROSITE" id="PS50927"/>
    </source>
</evidence>
<dbReference type="Pfam" id="PF08276">
    <property type="entry name" value="PAN_2"/>
    <property type="match status" value="1"/>
</dbReference>
<evidence type="ECO:0000259" key="16">
    <source>
        <dbReference type="PROSITE" id="PS50011"/>
    </source>
</evidence>
<evidence type="ECO:0000256" key="10">
    <source>
        <dbReference type="ARBA" id="ARBA00022989"/>
    </source>
</evidence>
<dbReference type="SMART" id="SM00220">
    <property type="entry name" value="S_TKc"/>
    <property type="match status" value="1"/>
</dbReference>
<evidence type="ECO:0000256" key="14">
    <source>
        <dbReference type="ARBA" id="ARBA00023180"/>
    </source>
</evidence>
<dbReference type="EC" id="2.7.11.1" evidence="15"/>
<dbReference type="FunFam" id="3.30.200.20:FF:000330">
    <property type="entry name" value="G-type lectin S-receptor-like serine/threonine-protein kinase At4g03230"/>
    <property type="match status" value="1"/>
</dbReference>
<dbReference type="Gene3D" id="2.90.10.10">
    <property type="entry name" value="Bulb-type lectin domain"/>
    <property type="match status" value="1"/>
</dbReference>
<keyword evidence="10" id="KW-1133">Transmembrane helix</keyword>
<keyword evidence="9 15" id="KW-0067">ATP-binding</keyword>
<evidence type="ECO:0000256" key="15">
    <source>
        <dbReference type="PIRNR" id="PIRNR000641"/>
    </source>
</evidence>
<dbReference type="Pfam" id="PF01453">
    <property type="entry name" value="B_lectin"/>
    <property type="match status" value="1"/>
</dbReference>
<reference evidence="19 20" key="1">
    <citation type="submission" date="2024-01" db="EMBL/GenBank/DDBJ databases">
        <title>Genome assemblies of Stephania.</title>
        <authorList>
            <person name="Yang L."/>
        </authorList>
    </citation>
    <scope>NUCLEOTIDE SEQUENCE [LARGE SCALE GENOMIC DNA]</scope>
    <source>
        <strain evidence="19">JXDWG</strain>
        <tissue evidence="19">Leaf</tissue>
    </source>
</reference>
<keyword evidence="3 15" id="KW-0723">Serine/threonine-protein kinase</keyword>
<dbReference type="InterPro" id="IPR024171">
    <property type="entry name" value="SRK-like_kinase"/>
</dbReference>
<evidence type="ECO:0000256" key="11">
    <source>
        <dbReference type="ARBA" id="ARBA00023136"/>
    </source>
</evidence>
<accession>A0AAP0NUD6</accession>
<feature type="domain" description="Apple" evidence="18">
    <location>
        <begin position="309"/>
        <end position="390"/>
    </location>
</feature>
<keyword evidence="12" id="KW-1015">Disulfide bond</keyword>
<keyword evidence="6" id="KW-0732">Signal</keyword>
<dbReference type="PANTHER" id="PTHR27002:SF925">
    <property type="entry name" value="RECEPTOR-LIKE SERINE_THREONINE-PROTEIN KINASE"/>
    <property type="match status" value="1"/>
</dbReference>
<dbReference type="AlphaFoldDB" id="A0AAP0NUD6"/>
<dbReference type="SUPFAM" id="SSF56112">
    <property type="entry name" value="Protein kinase-like (PK-like)"/>
    <property type="match status" value="1"/>
</dbReference>
<comment type="subcellular location">
    <subcellularLocation>
        <location evidence="1">Cell membrane</location>
        <topology evidence="1">Single-pass type I membrane protein</topology>
    </subcellularLocation>
</comment>
<protein>
    <recommendedName>
        <fullName evidence="15">Receptor-like serine/threonine-protein kinase</fullName>
        <ecNumber evidence="15">2.7.11.1</ecNumber>
    </recommendedName>
</protein>
<evidence type="ECO:0000256" key="2">
    <source>
        <dbReference type="ARBA" id="ARBA00022475"/>
    </source>
</evidence>
<dbReference type="GO" id="GO:0005886">
    <property type="term" value="C:plasma membrane"/>
    <property type="evidence" value="ECO:0007669"/>
    <property type="project" value="UniProtKB-SubCell"/>
</dbReference>
<keyword evidence="8 15" id="KW-0418">Kinase</keyword>
<dbReference type="Gene3D" id="1.10.510.10">
    <property type="entry name" value="Transferase(Phosphotransferase) domain 1"/>
    <property type="match status" value="1"/>
</dbReference>
<dbReference type="GO" id="GO:0004674">
    <property type="term" value="F:protein serine/threonine kinase activity"/>
    <property type="evidence" value="ECO:0007669"/>
    <property type="project" value="UniProtKB-KW"/>
</dbReference>
<keyword evidence="20" id="KW-1185">Reference proteome</keyword>
<evidence type="ECO:0000256" key="3">
    <source>
        <dbReference type="ARBA" id="ARBA00022527"/>
    </source>
</evidence>
<dbReference type="FunFam" id="1.10.510.10:FF:000060">
    <property type="entry name" value="G-type lectin S-receptor-like serine/threonine-protein kinase"/>
    <property type="match status" value="1"/>
</dbReference>
<dbReference type="GO" id="GO:0005524">
    <property type="term" value="F:ATP binding"/>
    <property type="evidence" value="ECO:0007669"/>
    <property type="project" value="UniProtKB-KW"/>
</dbReference>
<dbReference type="Pfam" id="PF00954">
    <property type="entry name" value="S_locus_glycop"/>
    <property type="match status" value="1"/>
</dbReference>
<evidence type="ECO:0000256" key="9">
    <source>
        <dbReference type="ARBA" id="ARBA00022840"/>
    </source>
</evidence>
<dbReference type="PROSITE" id="PS00108">
    <property type="entry name" value="PROTEIN_KINASE_ST"/>
    <property type="match status" value="1"/>
</dbReference>
<gene>
    <name evidence="19" type="ORF">Scep_016662</name>
</gene>
<dbReference type="PROSITE" id="PS50948">
    <property type="entry name" value="PAN"/>
    <property type="match status" value="1"/>
</dbReference>
<comment type="catalytic activity">
    <reaction evidence="15">
        <text>L-threonyl-[protein] + ATP = O-phospho-L-threonyl-[protein] + ADP + H(+)</text>
        <dbReference type="Rhea" id="RHEA:46608"/>
        <dbReference type="Rhea" id="RHEA-COMP:11060"/>
        <dbReference type="Rhea" id="RHEA-COMP:11605"/>
        <dbReference type="ChEBI" id="CHEBI:15378"/>
        <dbReference type="ChEBI" id="CHEBI:30013"/>
        <dbReference type="ChEBI" id="CHEBI:30616"/>
        <dbReference type="ChEBI" id="CHEBI:61977"/>
        <dbReference type="ChEBI" id="CHEBI:456216"/>
        <dbReference type="EC" id="2.7.11.1"/>
    </reaction>
</comment>
<evidence type="ECO:0000313" key="19">
    <source>
        <dbReference type="EMBL" id="KAK9118569.1"/>
    </source>
</evidence>
<sequence>MSFSETLVSANGVFELGFFTPGQSNKNIYLGIWYKMTTIGNRNRTVVWVANREYPIRGTYSSSCVFSIDRAGNLVVSDGRGMTYVFTSQSGSANTSATLLDSGNLVLREFNSSRELWQSFDYPSDHFLPGMKLGFNSRTGKNWSLTSWSGAEDPTPGDFSTLLDSSLEFFVMKGSQKYWTSGRWNGNIFSAVPEMRLNYIFNFSYISDENGTYFTYSLYDKSIFSRLAMDVSGQIQQLSWLETSKEWVLFWAQPRDQCDVYGRCGAFSTCTDTLATGCQCLQGFEPSSVADWRRDDWSRGCVRRTPLQCEKKDGFLLVKQLTFPTGSDVLEGRDAQGCNLACFNNCSCNAYAYTDDRKCLIWKGDLLGEAPFTDHITSRYPDNAYFKLHCLLIMEENGKEEMGQDLLSYDFNASTHALNTDSSNANNSISGGRWDVELPLFNLESISISTNDFNDSNKLGQGGFGPVYKGKLLNGQEVAIKRLSRGSGQGMEELKNEVTLIAKLQHRNLVRLLGCCIEGEEKILIYEYMPNKSLDFFLFDRTNRSVLDWAKRVQIIEGIAQGLLYLHEHSRLRIIHRDLKASNVLLDNQMNAKISDFGMARIFGGNESQANTNRIVGTYGYMPPEYVMEGLFSIKSDVFSFGILLLEILCGKRNADFRLSDSLNLSDHAWKLWKSERALELIDPALGDSFYISKALRCINVGLLCVQEQAVDRPTMAAVVIMLSNDATPLPFPKQPAFSPRSYSEDSSGSNPTNLSVNNVTISLVEGR</sequence>
<evidence type="ECO:0000259" key="18">
    <source>
        <dbReference type="PROSITE" id="PS50948"/>
    </source>
</evidence>
<keyword evidence="5" id="KW-0812">Transmembrane</keyword>
<dbReference type="InterPro" id="IPR036426">
    <property type="entry name" value="Bulb-type_lectin_dom_sf"/>
</dbReference>
<keyword evidence="7 15" id="KW-0547">Nucleotide-binding</keyword>
<evidence type="ECO:0000256" key="4">
    <source>
        <dbReference type="ARBA" id="ARBA00022679"/>
    </source>
</evidence>
<feature type="domain" description="Bulb-type lectin" evidence="17">
    <location>
        <begin position="1"/>
        <end position="120"/>
    </location>
</feature>
<comment type="caution">
    <text evidence="19">The sequence shown here is derived from an EMBL/GenBank/DDBJ whole genome shotgun (WGS) entry which is preliminary data.</text>
</comment>
<keyword evidence="4 15" id="KW-0808">Transferase</keyword>
<name>A0AAP0NUD6_9MAGN</name>
<evidence type="ECO:0000256" key="13">
    <source>
        <dbReference type="ARBA" id="ARBA00023170"/>
    </source>
</evidence>
<dbReference type="CDD" id="cd00028">
    <property type="entry name" value="B_lectin"/>
    <property type="match status" value="1"/>
</dbReference>
<keyword evidence="2" id="KW-1003">Cell membrane</keyword>
<dbReference type="Proteomes" id="UP001419268">
    <property type="component" value="Unassembled WGS sequence"/>
</dbReference>
<evidence type="ECO:0000256" key="6">
    <source>
        <dbReference type="ARBA" id="ARBA00022729"/>
    </source>
</evidence>
<dbReference type="PANTHER" id="PTHR27002">
    <property type="entry name" value="RECEPTOR-LIKE SERINE/THREONINE-PROTEIN KINASE SD1-8"/>
    <property type="match status" value="1"/>
</dbReference>
<dbReference type="SMART" id="SM00473">
    <property type="entry name" value="PAN_AP"/>
    <property type="match status" value="1"/>
</dbReference>
<dbReference type="InterPro" id="IPR000858">
    <property type="entry name" value="S_locus_glycoprot_dom"/>
</dbReference>
<keyword evidence="11" id="KW-0472">Membrane</keyword>
<dbReference type="InterPro" id="IPR001480">
    <property type="entry name" value="Bulb-type_lectin_dom"/>
</dbReference>
<feature type="domain" description="Protein kinase" evidence="16">
    <location>
        <begin position="453"/>
        <end position="738"/>
    </location>
</feature>
<comment type="catalytic activity">
    <reaction evidence="15">
        <text>L-seryl-[protein] + ATP = O-phospho-L-seryl-[protein] + ADP + H(+)</text>
        <dbReference type="Rhea" id="RHEA:17989"/>
        <dbReference type="Rhea" id="RHEA-COMP:9863"/>
        <dbReference type="Rhea" id="RHEA-COMP:11604"/>
        <dbReference type="ChEBI" id="CHEBI:15378"/>
        <dbReference type="ChEBI" id="CHEBI:29999"/>
        <dbReference type="ChEBI" id="CHEBI:30616"/>
        <dbReference type="ChEBI" id="CHEBI:83421"/>
        <dbReference type="ChEBI" id="CHEBI:456216"/>
        <dbReference type="EC" id="2.7.11.1"/>
    </reaction>
</comment>
<dbReference type="Pfam" id="PF11883">
    <property type="entry name" value="DUF3403"/>
    <property type="match status" value="1"/>
</dbReference>
<dbReference type="InterPro" id="IPR000719">
    <property type="entry name" value="Prot_kinase_dom"/>
</dbReference>
<evidence type="ECO:0000256" key="5">
    <source>
        <dbReference type="ARBA" id="ARBA00022692"/>
    </source>
</evidence>
<dbReference type="Gene3D" id="3.30.200.20">
    <property type="entry name" value="Phosphorylase Kinase, domain 1"/>
    <property type="match status" value="1"/>
</dbReference>
<evidence type="ECO:0000256" key="8">
    <source>
        <dbReference type="ARBA" id="ARBA00022777"/>
    </source>
</evidence>
<evidence type="ECO:0000256" key="7">
    <source>
        <dbReference type="ARBA" id="ARBA00022741"/>
    </source>
</evidence>
<dbReference type="InterPro" id="IPR011009">
    <property type="entry name" value="Kinase-like_dom_sf"/>
</dbReference>
<dbReference type="SUPFAM" id="SSF51110">
    <property type="entry name" value="alpha-D-mannose-specific plant lectins"/>
    <property type="match status" value="1"/>
</dbReference>
<dbReference type="PIRSF" id="PIRSF000641">
    <property type="entry name" value="SRK"/>
    <property type="match status" value="1"/>
</dbReference>
<dbReference type="PROSITE" id="PS50927">
    <property type="entry name" value="BULB_LECTIN"/>
    <property type="match status" value="1"/>
</dbReference>
<dbReference type="InterPro" id="IPR001245">
    <property type="entry name" value="Ser-Thr/Tyr_kinase_cat_dom"/>
</dbReference>
<dbReference type="GO" id="GO:0048544">
    <property type="term" value="P:recognition of pollen"/>
    <property type="evidence" value="ECO:0007669"/>
    <property type="project" value="InterPro"/>
</dbReference>
<dbReference type="CDD" id="cd01098">
    <property type="entry name" value="PAN_AP_plant"/>
    <property type="match status" value="1"/>
</dbReference>
<dbReference type="SMART" id="SM00108">
    <property type="entry name" value="B_lectin"/>
    <property type="match status" value="1"/>
</dbReference>
<dbReference type="InterPro" id="IPR008271">
    <property type="entry name" value="Ser/Thr_kinase_AS"/>
</dbReference>